<keyword evidence="1 2" id="KW-0378">Hydrolase</keyword>
<dbReference type="OrthoDB" id="7061261at2"/>
<evidence type="ECO:0000313" key="4">
    <source>
        <dbReference type="Proteomes" id="UP000238326"/>
    </source>
</evidence>
<evidence type="ECO:0000256" key="1">
    <source>
        <dbReference type="ARBA" id="ARBA00022801"/>
    </source>
</evidence>
<keyword evidence="4" id="KW-1185">Reference proteome</keyword>
<protein>
    <recommendedName>
        <fullName evidence="2">RNA 2',3'-cyclic phosphodiesterase</fullName>
        <shortName evidence="2">RNA 2',3'-CPDase</shortName>
        <ecNumber evidence="2">3.1.4.58</ecNumber>
    </recommendedName>
</protein>
<dbReference type="AlphaFoldDB" id="A0A2S9KHS0"/>
<organism evidence="3 4">
    <name type="scientific">Malikia spinosa</name>
    <dbReference type="NCBI Taxonomy" id="86180"/>
    <lineage>
        <taxon>Bacteria</taxon>
        <taxon>Pseudomonadati</taxon>
        <taxon>Pseudomonadota</taxon>
        <taxon>Betaproteobacteria</taxon>
        <taxon>Burkholderiales</taxon>
        <taxon>Comamonadaceae</taxon>
        <taxon>Malikia</taxon>
    </lineage>
</organism>
<proteinExistence type="inferred from homology"/>
<feature type="active site" description="Proton donor" evidence="2">
    <location>
        <position position="48"/>
    </location>
</feature>
<dbReference type="EMBL" id="PVLR01000008">
    <property type="protein sequence ID" value="PRD69947.1"/>
    <property type="molecule type" value="Genomic_DNA"/>
</dbReference>
<dbReference type="PANTHER" id="PTHR35561">
    <property type="entry name" value="RNA 2',3'-CYCLIC PHOSPHODIESTERASE"/>
    <property type="match status" value="1"/>
</dbReference>
<comment type="catalytic activity">
    <reaction evidence="2">
        <text>a 3'-end 2',3'-cyclophospho-ribonucleotide-RNA + H2O = a 3'-end 2'-phospho-ribonucleotide-RNA + H(+)</text>
        <dbReference type="Rhea" id="RHEA:11828"/>
        <dbReference type="Rhea" id="RHEA-COMP:10464"/>
        <dbReference type="Rhea" id="RHEA-COMP:17353"/>
        <dbReference type="ChEBI" id="CHEBI:15377"/>
        <dbReference type="ChEBI" id="CHEBI:15378"/>
        <dbReference type="ChEBI" id="CHEBI:83064"/>
        <dbReference type="ChEBI" id="CHEBI:173113"/>
        <dbReference type="EC" id="3.1.4.58"/>
    </reaction>
</comment>
<dbReference type="Pfam" id="PF13563">
    <property type="entry name" value="2_5_RNA_ligase2"/>
    <property type="match status" value="1"/>
</dbReference>
<dbReference type="RefSeq" id="WP_105728538.1">
    <property type="nucleotide sequence ID" value="NZ_PVLR01000008.1"/>
</dbReference>
<dbReference type="NCBIfam" id="TIGR02258">
    <property type="entry name" value="2_5_ligase"/>
    <property type="match status" value="1"/>
</dbReference>
<dbReference type="EC" id="3.1.4.58" evidence="2"/>
<dbReference type="Gene3D" id="3.90.1140.10">
    <property type="entry name" value="Cyclic phosphodiesterase"/>
    <property type="match status" value="1"/>
</dbReference>
<dbReference type="Proteomes" id="UP000238326">
    <property type="component" value="Unassembled WGS sequence"/>
</dbReference>
<dbReference type="PANTHER" id="PTHR35561:SF1">
    <property type="entry name" value="RNA 2',3'-CYCLIC PHOSPHODIESTERASE"/>
    <property type="match status" value="1"/>
</dbReference>
<dbReference type="InterPro" id="IPR009097">
    <property type="entry name" value="Cyclic_Pdiesterase"/>
</dbReference>
<dbReference type="GO" id="GO:0004113">
    <property type="term" value="F:2',3'-cyclic-nucleotide 3'-phosphodiesterase activity"/>
    <property type="evidence" value="ECO:0007669"/>
    <property type="project" value="InterPro"/>
</dbReference>
<comment type="function">
    <text evidence="2">Hydrolyzes RNA 2',3'-cyclic phosphodiester to an RNA 2'-phosphomonoester.</text>
</comment>
<dbReference type="GO" id="GO:0008664">
    <property type="term" value="F:RNA 2',3'-cyclic 3'-phosphodiesterase activity"/>
    <property type="evidence" value="ECO:0007669"/>
    <property type="project" value="UniProtKB-EC"/>
</dbReference>
<dbReference type="InterPro" id="IPR004175">
    <property type="entry name" value="RNA_CPDase"/>
</dbReference>
<dbReference type="SUPFAM" id="SSF55144">
    <property type="entry name" value="LigT-like"/>
    <property type="match status" value="1"/>
</dbReference>
<evidence type="ECO:0000256" key="2">
    <source>
        <dbReference type="HAMAP-Rule" id="MF_01940"/>
    </source>
</evidence>
<name>A0A2S9KHS0_9BURK</name>
<accession>A0A2S9KHS0</accession>
<reference evidence="3 4" key="1">
    <citation type="submission" date="2018-03" db="EMBL/GenBank/DDBJ databases">
        <title>Comparative genomics illustrates the genes involved in a hyperalkaliphilic mechanisms of Serpentinomonas isolated from highly-alkaline calcium-rich serpentinized springs.</title>
        <authorList>
            <person name="Suzuki S."/>
            <person name="Ishii S."/>
            <person name="Walworth N."/>
            <person name="Bird L."/>
            <person name="Kuenen J.G."/>
            <person name="Nealson K.H."/>
        </authorList>
    </citation>
    <scope>NUCLEOTIDE SEQUENCE [LARGE SCALE GENOMIC DNA]</scope>
    <source>
        <strain evidence="3 4">83</strain>
    </source>
</reference>
<feature type="short sequence motif" description="HXTX 2" evidence="2">
    <location>
        <begin position="127"/>
        <end position="130"/>
    </location>
</feature>
<feature type="short sequence motif" description="HXTX 1" evidence="2">
    <location>
        <begin position="48"/>
        <end position="51"/>
    </location>
</feature>
<evidence type="ECO:0000313" key="3">
    <source>
        <dbReference type="EMBL" id="PRD69947.1"/>
    </source>
</evidence>
<comment type="caution">
    <text evidence="3">The sequence shown here is derived from an EMBL/GenBank/DDBJ whole genome shotgun (WGS) entry which is preliminary data.</text>
</comment>
<dbReference type="HAMAP" id="MF_01940">
    <property type="entry name" value="RNA_CPDase"/>
    <property type="match status" value="1"/>
</dbReference>
<gene>
    <name evidence="3" type="primary">thpR</name>
    <name evidence="3" type="ORF">C6P61_03450</name>
</gene>
<feature type="active site" description="Proton acceptor" evidence="2">
    <location>
        <position position="127"/>
    </location>
</feature>
<sequence length="185" mass="21045">MSAPIPRPRPRLFLALWPDATVRAALREQALSWGWPDAARRYDEADWHLTLHFLGNLPFERLAGLRAGLAVDVEPFELVLDRAELWRRIAVLTCEQIPPALLRLHAALGQALQRLGLEPDARPYRPHLTLARSAVGAQLALEPPRIAWPVRGYALVRSTGDPRWRYDAVQQYPDPQCKPEPHLIR</sequence>
<comment type="similarity">
    <text evidence="2">Belongs to the 2H phosphoesterase superfamily. ThpR family.</text>
</comment>